<dbReference type="RefSeq" id="WP_140588498.1">
    <property type="nucleotide sequence ID" value="NZ_VFRR01000014.1"/>
</dbReference>
<proteinExistence type="predicted"/>
<evidence type="ECO:0000313" key="2">
    <source>
        <dbReference type="Proteomes" id="UP000315901"/>
    </source>
</evidence>
<dbReference type="EMBL" id="VFRR01000014">
    <property type="protein sequence ID" value="TPE51818.1"/>
    <property type="molecule type" value="Genomic_DNA"/>
</dbReference>
<dbReference type="OrthoDB" id="9785826at2"/>
<organism evidence="1 2">
    <name type="scientific">Maribrevibacterium harenarium</name>
    <dbReference type="NCBI Taxonomy" id="2589817"/>
    <lineage>
        <taxon>Bacteria</taxon>
        <taxon>Pseudomonadati</taxon>
        <taxon>Pseudomonadota</taxon>
        <taxon>Gammaproteobacteria</taxon>
        <taxon>Oceanospirillales</taxon>
        <taxon>Oceanospirillaceae</taxon>
        <taxon>Maribrevibacterium</taxon>
    </lineage>
</organism>
<dbReference type="PANTHER" id="PTHR45458:SF1">
    <property type="entry name" value="SHORT CHAIN DEHYDROGENASE"/>
    <property type="match status" value="1"/>
</dbReference>
<dbReference type="PANTHER" id="PTHR45458">
    <property type="entry name" value="SHORT-CHAIN DEHYDROGENASE/REDUCTASE SDR"/>
    <property type="match status" value="1"/>
</dbReference>
<dbReference type="PRINTS" id="PR00081">
    <property type="entry name" value="GDHRDH"/>
</dbReference>
<dbReference type="GO" id="GO:0016616">
    <property type="term" value="F:oxidoreductase activity, acting on the CH-OH group of donors, NAD or NADP as acceptor"/>
    <property type="evidence" value="ECO:0007669"/>
    <property type="project" value="TreeGrafter"/>
</dbReference>
<keyword evidence="2" id="KW-1185">Reference proteome</keyword>
<protein>
    <submittedName>
        <fullName evidence="1">SDR family NAD(P)-dependent oxidoreductase</fullName>
    </submittedName>
</protein>
<dbReference type="InterPro" id="IPR052184">
    <property type="entry name" value="SDR_enzymes"/>
</dbReference>
<comment type="caution">
    <text evidence="1">The sequence shown here is derived from an EMBL/GenBank/DDBJ whole genome shotgun (WGS) entry which is preliminary data.</text>
</comment>
<evidence type="ECO:0000313" key="1">
    <source>
        <dbReference type="EMBL" id="TPE51818.1"/>
    </source>
</evidence>
<name>A0A501WR30_9GAMM</name>
<dbReference type="Pfam" id="PF00106">
    <property type="entry name" value="adh_short"/>
    <property type="match status" value="1"/>
</dbReference>
<reference evidence="1 2" key="1">
    <citation type="submission" date="2019-06" db="EMBL/GenBank/DDBJ databases">
        <title>A novel bacterium of genus Marinomonas, isolated from coastal sand.</title>
        <authorList>
            <person name="Huang H."/>
            <person name="Mo K."/>
            <person name="Hu Y."/>
        </authorList>
    </citation>
    <scope>NUCLEOTIDE SEQUENCE [LARGE SCALE GENOMIC DNA]</scope>
    <source>
        <strain evidence="1 2">HB171799</strain>
    </source>
</reference>
<accession>A0A501WR30</accession>
<dbReference type="AlphaFoldDB" id="A0A501WR30"/>
<dbReference type="InterPro" id="IPR036291">
    <property type="entry name" value="NAD(P)-bd_dom_sf"/>
</dbReference>
<dbReference type="InterPro" id="IPR002347">
    <property type="entry name" value="SDR_fam"/>
</dbReference>
<sequence length="238" mass="26413">MSYCALIVGASGGIAQALIDELASDESCQQVYAVSQSALHGLPEKVTATQLNYDDKRIQEYCDTLAPSFPITKVFICNGVLHGEDLFPERKLEEIHADQLSALFHSNTIVPSLWVRSLMPKLKGQTPCFVTVFSARVGSIADNGLGGWYGYRASKAALNMMLKTYAVEYRRRAKNVKLLAFHPGTTDTRLSKPFQRSVPEGKLFTPAFVATQLLSLLENLPLDGEASYKDWEHKDIPW</sequence>
<dbReference type="Gene3D" id="3.40.50.720">
    <property type="entry name" value="NAD(P)-binding Rossmann-like Domain"/>
    <property type="match status" value="1"/>
</dbReference>
<dbReference type="Proteomes" id="UP000315901">
    <property type="component" value="Unassembled WGS sequence"/>
</dbReference>
<dbReference type="SUPFAM" id="SSF51735">
    <property type="entry name" value="NAD(P)-binding Rossmann-fold domains"/>
    <property type="match status" value="1"/>
</dbReference>
<gene>
    <name evidence="1" type="ORF">FJM67_08750</name>
</gene>